<keyword evidence="1" id="KW-0472">Membrane</keyword>
<keyword evidence="3" id="KW-1185">Reference proteome</keyword>
<evidence type="ECO:0000256" key="1">
    <source>
        <dbReference type="SAM" id="Phobius"/>
    </source>
</evidence>
<feature type="transmembrane region" description="Helical" evidence="1">
    <location>
        <begin position="118"/>
        <end position="138"/>
    </location>
</feature>
<keyword evidence="1" id="KW-1133">Transmembrane helix</keyword>
<reference evidence="2 3" key="1">
    <citation type="submission" date="2022-06" db="EMBL/GenBank/DDBJ databases">
        <authorList>
            <person name="Sun Q."/>
        </authorList>
    </citation>
    <scope>NUCLEOTIDE SEQUENCE [LARGE SCALE GENOMIC DNA]</scope>
    <source>
        <strain evidence="2 3">S153</strain>
    </source>
</reference>
<gene>
    <name evidence="2" type="ORF">NBH20_18890</name>
</gene>
<evidence type="ECO:0000313" key="3">
    <source>
        <dbReference type="Proteomes" id="UP001155079"/>
    </source>
</evidence>
<evidence type="ECO:0000313" key="2">
    <source>
        <dbReference type="EMBL" id="MCM2403240.1"/>
    </source>
</evidence>
<name>A0ABT0VFL7_9HYPH</name>
<organism evidence="2 3">
    <name type="scientific">Ciceribacter sichuanensis</name>
    <dbReference type="NCBI Taxonomy" id="2949647"/>
    <lineage>
        <taxon>Bacteria</taxon>
        <taxon>Pseudomonadati</taxon>
        <taxon>Pseudomonadota</taxon>
        <taxon>Alphaproteobacteria</taxon>
        <taxon>Hyphomicrobiales</taxon>
        <taxon>Rhizobiaceae</taxon>
        <taxon>Ciceribacter</taxon>
    </lineage>
</organism>
<comment type="caution">
    <text evidence="2">The sequence shown here is derived from an EMBL/GenBank/DDBJ whole genome shotgun (WGS) entry which is preliminary data.</text>
</comment>
<protein>
    <submittedName>
        <fullName evidence="2">Uncharacterized protein</fullName>
    </submittedName>
</protein>
<dbReference type="Proteomes" id="UP001155079">
    <property type="component" value="Unassembled WGS sequence"/>
</dbReference>
<keyword evidence="1" id="KW-0812">Transmembrane</keyword>
<sequence>MKLRTGHGLVNVHRTLGWRGWLLIADAAVLLSPFPPSICHAYFIARRSQSKGYALVVTFLDTRSHRHPVVQPEINKDCGMYSRLGSFFLAQYLAESDARNGYRRWPEGRPADRDAGVLLKWFMVAGISCSTLIILALIF</sequence>
<feature type="transmembrane region" description="Helical" evidence="1">
    <location>
        <begin position="20"/>
        <end position="45"/>
    </location>
</feature>
<proteinExistence type="predicted"/>
<accession>A0ABT0VFL7</accession>
<dbReference type="EMBL" id="JAMQAY010000008">
    <property type="protein sequence ID" value="MCM2403240.1"/>
    <property type="molecule type" value="Genomic_DNA"/>
</dbReference>